<dbReference type="OrthoDB" id="6024937at2"/>
<reference evidence="2 3" key="1">
    <citation type="journal article" date="2015" name="Geomicrobiol. J.">
        <title>Caldisalinibacter kiritimatiensis gen. nov., sp. nov., a moderately thermohalophilic thiosulfate-reducing bacterium from a hypersaline microbial mat.</title>
        <authorList>
            <person name="Ben Hania W."/>
            <person name="Joseph M."/>
            <person name="Fiebig A."/>
            <person name="Bunk B."/>
            <person name="Klenk H.-P."/>
            <person name="Fardeau M.-L."/>
            <person name="Spring S."/>
        </authorList>
    </citation>
    <scope>NUCLEOTIDE SEQUENCE [LARGE SCALE GENOMIC DNA]</scope>
    <source>
        <strain evidence="2 3">L21-TH-D2</strain>
    </source>
</reference>
<evidence type="ECO:0000259" key="1">
    <source>
        <dbReference type="Pfam" id="PF05239"/>
    </source>
</evidence>
<dbReference type="PATRIC" id="fig|1304284.3.peg.615"/>
<protein>
    <recommendedName>
        <fullName evidence="1">PRC-barrel domain-containing protein</fullName>
    </recommendedName>
</protein>
<dbReference type="RefSeq" id="WP_006308851.1">
    <property type="nucleotide sequence ID" value="NZ_ARZA01000066.1"/>
</dbReference>
<sequence>MVSTSDLVKTSDLKEKEVINIKDGTRLGMIVDIDVDLNEGKINAIILPSLEKGFRIFNKNDDIVIKWDNIIKIGSDVILVDLNLQGYNPPNKTEDD</sequence>
<organism evidence="2 3">
    <name type="scientific">Caldisalinibacter kiritimatiensis</name>
    <dbReference type="NCBI Taxonomy" id="1304284"/>
    <lineage>
        <taxon>Bacteria</taxon>
        <taxon>Bacillati</taxon>
        <taxon>Bacillota</taxon>
        <taxon>Tissierellia</taxon>
        <taxon>Tissierellales</taxon>
        <taxon>Thermohalobacteraceae</taxon>
        <taxon>Caldisalinibacter</taxon>
    </lineage>
</organism>
<dbReference type="Pfam" id="PF05239">
    <property type="entry name" value="PRC"/>
    <property type="match status" value="1"/>
</dbReference>
<evidence type="ECO:0000313" key="2">
    <source>
        <dbReference type="EMBL" id="EOD01272.1"/>
    </source>
</evidence>
<evidence type="ECO:0000313" key="3">
    <source>
        <dbReference type="Proteomes" id="UP000013378"/>
    </source>
</evidence>
<dbReference type="AlphaFoldDB" id="R1AX72"/>
<gene>
    <name evidence="2" type="ORF">L21TH_0626</name>
</gene>
<dbReference type="PANTHER" id="PTHR40061:SF1">
    <property type="entry name" value="SPORULATION PROTEIN YLMC-RELATED"/>
    <property type="match status" value="1"/>
</dbReference>
<comment type="caution">
    <text evidence="2">The sequence shown here is derived from an EMBL/GenBank/DDBJ whole genome shotgun (WGS) entry which is preliminary data.</text>
</comment>
<dbReference type="InterPro" id="IPR014238">
    <property type="entry name" value="Spore_YlmC/YmxH"/>
</dbReference>
<dbReference type="InterPro" id="IPR011033">
    <property type="entry name" value="PRC_barrel-like_sf"/>
</dbReference>
<dbReference type="Gene3D" id="2.30.30.240">
    <property type="entry name" value="PRC-barrel domain"/>
    <property type="match status" value="1"/>
</dbReference>
<dbReference type="PANTHER" id="PTHR40061">
    <property type="entry name" value="SPORULATION PROTEIN YLMC-RELATED"/>
    <property type="match status" value="1"/>
</dbReference>
<dbReference type="Proteomes" id="UP000013378">
    <property type="component" value="Unassembled WGS sequence"/>
</dbReference>
<keyword evidence="3" id="KW-1185">Reference proteome</keyword>
<feature type="domain" description="PRC-barrel" evidence="1">
    <location>
        <begin position="9"/>
        <end position="81"/>
    </location>
</feature>
<accession>R1AX72</accession>
<name>R1AX72_9FIRM</name>
<dbReference type="eggNOG" id="COG1873">
    <property type="taxonomic scope" value="Bacteria"/>
</dbReference>
<dbReference type="STRING" id="1304284.L21TH_0626"/>
<dbReference type="EMBL" id="ARZA01000066">
    <property type="protein sequence ID" value="EOD01272.1"/>
    <property type="molecule type" value="Genomic_DNA"/>
</dbReference>
<dbReference type="NCBIfam" id="TIGR02888">
    <property type="entry name" value="spore_YlmC_YmxH"/>
    <property type="match status" value="1"/>
</dbReference>
<proteinExistence type="predicted"/>
<dbReference type="SUPFAM" id="SSF50346">
    <property type="entry name" value="PRC-barrel domain"/>
    <property type="match status" value="1"/>
</dbReference>
<dbReference type="InterPro" id="IPR027275">
    <property type="entry name" value="PRC-brl_dom"/>
</dbReference>